<evidence type="ECO:0000259" key="15">
    <source>
        <dbReference type="Pfam" id="PF20512"/>
    </source>
</evidence>
<evidence type="ECO:0000256" key="8">
    <source>
        <dbReference type="ARBA" id="ARBA00022833"/>
    </source>
</evidence>
<dbReference type="Pfam" id="PF20511">
    <property type="entry name" value="PMI_typeI_cat"/>
    <property type="match status" value="1"/>
</dbReference>
<feature type="domain" description="Phosphomannose isomerase type I C-terminal" evidence="13">
    <location>
        <begin position="344"/>
        <end position="390"/>
    </location>
</feature>
<dbReference type="CDD" id="cd07011">
    <property type="entry name" value="cupin_PMI_type_I_N"/>
    <property type="match status" value="1"/>
</dbReference>
<dbReference type="Pfam" id="PF20512">
    <property type="entry name" value="PMI_typeI_hel"/>
    <property type="match status" value="1"/>
</dbReference>
<accession>A0ABR3JG17</accession>
<evidence type="ECO:0000256" key="1">
    <source>
        <dbReference type="ARBA" id="ARBA00000757"/>
    </source>
</evidence>
<evidence type="ECO:0000256" key="10">
    <source>
        <dbReference type="RuleBase" id="RU000611"/>
    </source>
</evidence>
<keyword evidence="7" id="KW-0479">Metal-binding</keyword>
<dbReference type="InterPro" id="IPR018050">
    <property type="entry name" value="Pmannose_isomerase-type1_CS"/>
</dbReference>
<comment type="cofactor">
    <cofactor evidence="10">
        <name>Zn(2+)</name>
        <dbReference type="ChEBI" id="CHEBI:29105"/>
    </cofactor>
    <text evidence="10">Binds 1 zinc ion per subunit.</text>
</comment>
<dbReference type="Proteomes" id="UP001556367">
    <property type="component" value="Unassembled WGS sequence"/>
</dbReference>
<dbReference type="InterPro" id="IPR001250">
    <property type="entry name" value="Man6P_Isoase-1"/>
</dbReference>
<evidence type="ECO:0000256" key="6">
    <source>
        <dbReference type="ARBA" id="ARBA00018236"/>
    </source>
</evidence>
<comment type="caution">
    <text evidence="16">The sequence shown here is derived from an EMBL/GenBank/DDBJ whole genome shotgun (WGS) entry which is preliminary data.</text>
</comment>
<keyword evidence="9 10" id="KW-0413">Isomerase</keyword>
<evidence type="ECO:0000256" key="9">
    <source>
        <dbReference type="ARBA" id="ARBA00023235"/>
    </source>
</evidence>
<comment type="function">
    <text evidence="2">Involved in the synthesis of the GDP-mannose and dolichol-phosphate-mannose required for a number of critical mannosyl transfer reactions.</text>
</comment>
<comment type="similarity">
    <text evidence="4 11">Belongs to the mannose-6-phosphate isomerase type 1 family.</text>
</comment>
<gene>
    <name evidence="16" type="ORF">HGRIS_005247</name>
</gene>
<dbReference type="InterPro" id="IPR011051">
    <property type="entry name" value="RmlC_Cupin_sf"/>
</dbReference>
<dbReference type="InterPro" id="IPR014710">
    <property type="entry name" value="RmlC-like_jellyroll"/>
</dbReference>
<comment type="pathway">
    <text evidence="3 12">Nucleotide-sugar biosynthesis; GDP-alpha-D-mannose biosynthesis; alpha-D-mannose 1-phosphate from D-fructose 6-phosphate: step 1/2.</text>
</comment>
<dbReference type="PROSITE" id="PS00965">
    <property type="entry name" value="PMI_I_1"/>
    <property type="match status" value="1"/>
</dbReference>
<evidence type="ECO:0000259" key="14">
    <source>
        <dbReference type="Pfam" id="PF20511"/>
    </source>
</evidence>
<keyword evidence="17" id="KW-1185">Reference proteome</keyword>
<evidence type="ECO:0000256" key="12">
    <source>
        <dbReference type="RuleBase" id="RU004248"/>
    </source>
</evidence>
<dbReference type="PANTHER" id="PTHR10309">
    <property type="entry name" value="MANNOSE-6-PHOSPHATE ISOMERASE"/>
    <property type="match status" value="1"/>
</dbReference>
<reference evidence="17" key="1">
    <citation type="submission" date="2024-06" db="EMBL/GenBank/DDBJ databases">
        <title>Multi-omics analyses provide insights into the biosynthesis of the anticancer antibiotic pleurotin in Hohenbuehelia grisea.</title>
        <authorList>
            <person name="Weaver J.A."/>
            <person name="Alberti F."/>
        </authorList>
    </citation>
    <scope>NUCLEOTIDE SEQUENCE [LARGE SCALE GENOMIC DNA]</scope>
    <source>
        <strain evidence="17">T-177</strain>
    </source>
</reference>
<dbReference type="EC" id="5.3.1.8" evidence="5 10"/>
<dbReference type="PANTHER" id="PTHR10309:SF0">
    <property type="entry name" value="MANNOSE-6-PHOSPHATE ISOMERASE"/>
    <property type="match status" value="1"/>
</dbReference>
<evidence type="ECO:0000259" key="13">
    <source>
        <dbReference type="Pfam" id="PF01238"/>
    </source>
</evidence>
<comment type="catalytic activity">
    <reaction evidence="1 10">
        <text>D-mannose 6-phosphate = D-fructose 6-phosphate</text>
        <dbReference type="Rhea" id="RHEA:12356"/>
        <dbReference type="ChEBI" id="CHEBI:58735"/>
        <dbReference type="ChEBI" id="CHEBI:61527"/>
        <dbReference type="EC" id="5.3.1.8"/>
    </reaction>
</comment>
<keyword evidence="8 10" id="KW-0862">Zinc</keyword>
<dbReference type="EMBL" id="JASNQZ010000008">
    <property type="protein sequence ID" value="KAL0954100.1"/>
    <property type="molecule type" value="Genomic_DNA"/>
</dbReference>
<dbReference type="NCBIfam" id="TIGR00218">
    <property type="entry name" value="manA"/>
    <property type="match status" value="1"/>
</dbReference>
<proteinExistence type="inferred from homology"/>
<dbReference type="PIRSF" id="PIRSF001480">
    <property type="entry name" value="Mannose-6-phosphate_isomerase"/>
    <property type="match status" value="1"/>
</dbReference>
<feature type="domain" description="Phosphomannose isomerase type I catalytic" evidence="14">
    <location>
        <begin position="5"/>
        <end position="158"/>
    </location>
</feature>
<evidence type="ECO:0000256" key="4">
    <source>
        <dbReference type="ARBA" id="ARBA00010772"/>
    </source>
</evidence>
<dbReference type="InterPro" id="IPR046458">
    <property type="entry name" value="PMI_typeI_hel"/>
</dbReference>
<dbReference type="PRINTS" id="PR00714">
    <property type="entry name" value="MAN6PISMRASE"/>
</dbReference>
<protein>
    <recommendedName>
        <fullName evidence="6 10">Mannose-6-phosphate isomerase</fullName>
        <ecNumber evidence="5 10">5.3.1.8</ecNumber>
    </recommendedName>
</protein>
<evidence type="ECO:0000256" key="7">
    <source>
        <dbReference type="ARBA" id="ARBA00022723"/>
    </source>
</evidence>
<evidence type="ECO:0000313" key="16">
    <source>
        <dbReference type="EMBL" id="KAL0954100.1"/>
    </source>
</evidence>
<dbReference type="Gene3D" id="1.10.441.10">
    <property type="entry name" value="Phosphomannose Isomerase, domain 2"/>
    <property type="match status" value="1"/>
</dbReference>
<dbReference type="Gene3D" id="2.60.120.10">
    <property type="entry name" value="Jelly Rolls"/>
    <property type="match status" value="2"/>
</dbReference>
<name>A0ABR3JG17_9AGAR</name>
<evidence type="ECO:0000256" key="5">
    <source>
        <dbReference type="ARBA" id="ARBA00011956"/>
    </source>
</evidence>
<organism evidence="16 17">
    <name type="scientific">Hohenbuehelia grisea</name>
    <dbReference type="NCBI Taxonomy" id="104357"/>
    <lineage>
        <taxon>Eukaryota</taxon>
        <taxon>Fungi</taxon>
        <taxon>Dikarya</taxon>
        <taxon>Basidiomycota</taxon>
        <taxon>Agaricomycotina</taxon>
        <taxon>Agaricomycetes</taxon>
        <taxon>Agaricomycetidae</taxon>
        <taxon>Agaricales</taxon>
        <taxon>Pleurotineae</taxon>
        <taxon>Pleurotaceae</taxon>
        <taxon>Hohenbuehelia</taxon>
    </lineage>
</organism>
<dbReference type="InterPro" id="IPR016305">
    <property type="entry name" value="Mannose-6-P_Isomerase"/>
</dbReference>
<evidence type="ECO:0000256" key="2">
    <source>
        <dbReference type="ARBA" id="ARBA00002564"/>
    </source>
</evidence>
<feature type="domain" description="Phosphomannose isomerase type I helical insertion" evidence="15">
    <location>
        <begin position="187"/>
        <end position="263"/>
    </location>
</feature>
<dbReference type="SUPFAM" id="SSF51182">
    <property type="entry name" value="RmlC-like cupins"/>
    <property type="match status" value="1"/>
</dbReference>
<dbReference type="InterPro" id="IPR046457">
    <property type="entry name" value="PMI_typeI_cat"/>
</dbReference>
<dbReference type="PROSITE" id="PS00966">
    <property type="entry name" value="PMI_I_2"/>
    <property type="match status" value="1"/>
</dbReference>
<dbReference type="InterPro" id="IPR046456">
    <property type="entry name" value="PMI_typeI_C"/>
</dbReference>
<sequence length="429" mass="46367">MPGPVFKLAPTTQQYDWGKVGRDSKVAQLAEASKISGFTLDETAPYAELWMGTHPKSPSLVLDTAKPLSEHLAAHPDLIGKTITQRFERDYGTSGGNLPFLFKVLSIHKALSIQTHPDKATAEELHRTQGDIYKDPNHKPEMALALTPFLALCGFQPLPRIAANLKATPEAAALIPPNTLQTFLDISSSVDPTGPKEKNALKALFEALMTAEAIPVRQQLNQVVARYKKGELREGEQKDVVDLVLRLDTQFPEDIGIFCAYVLNQVRLSPGEAIFLGAGEPHAYVEGDIMECMANSDNVIRAGLTPKLRDIPNLISGLSYTAAPPSNHVVNPRPFGNDVGEPSSTLYDPPIPEFSVVQLALPSGSTESHRAIDGPSIAVVTEGSGNIAWGTESLDVSTGDVFFVGAKQEIRFSASGEKMVAYRAFVETS</sequence>
<evidence type="ECO:0000256" key="3">
    <source>
        <dbReference type="ARBA" id="ARBA00004666"/>
    </source>
</evidence>
<evidence type="ECO:0000256" key="11">
    <source>
        <dbReference type="RuleBase" id="RU004189"/>
    </source>
</evidence>
<dbReference type="Pfam" id="PF01238">
    <property type="entry name" value="PMI_typeI_C"/>
    <property type="match status" value="1"/>
</dbReference>
<evidence type="ECO:0000313" key="17">
    <source>
        <dbReference type="Proteomes" id="UP001556367"/>
    </source>
</evidence>